<evidence type="ECO:0008006" key="3">
    <source>
        <dbReference type="Google" id="ProtNLM"/>
    </source>
</evidence>
<proteinExistence type="predicted"/>
<evidence type="ECO:0000313" key="2">
    <source>
        <dbReference type="Proteomes" id="UP000184233"/>
    </source>
</evidence>
<comment type="caution">
    <text evidence="1">The sequence shown here is derived from an EMBL/GenBank/DDBJ whole genome shotgun (WGS) entry which is preliminary data.</text>
</comment>
<reference evidence="1 2" key="1">
    <citation type="submission" date="2016-09" db="EMBL/GenBank/DDBJ databases">
        <title>Genome-resolved meta-omics ties microbial dynamics to process performance in biotechnology for thiocyanate degradation.</title>
        <authorList>
            <person name="Kantor R.S."/>
            <person name="Huddy R.J."/>
            <person name="Iyer R."/>
            <person name="Thomas B.C."/>
            <person name="Brown C.T."/>
            <person name="Anantharaman K."/>
            <person name="Tringe S."/>
            <person name="Hettich R.L."/>
            <person name="Harrison S.T."/>
            <person name="Banfield J.F."/>
        </authorList>
    </citation>
    <scope>NUCLEOTIDE SEQUENCE [LARGE SCALE GENOMIC DNA]</scope>
    <source>
        <strain evidence="1">59-99</strain>
    </source>
</reference>
<dbReference type="SUPFAM" id="SSF54427">
    <property type="entry name" value="NTF2-like"/>
    <property type="match status" value="1"/>
</dbReference>
<dbReference type="STRING" id="1895771.BGO89_08080"/>
<dbReference type="AlphaFoldDB" id="A0A1M3L3P4"/>
<name>A0A1M3L3P4_9BACT</name>
<dbReference type="EMBL" id="MKVH01000008">
    <property type="protein sequence ID" value="OJX59945.1"/>
    <property type="molecule type" value="Genomic_DNA"/>
</dbReference>
<protein>
    <recommendedName>
        <fullName evidence="3">SnoaL-like domain-containing protein</fullName>
    </recommendedName>
</protein>
<dbReference type="Gene3D" id="3.10.450.50">
    <property type="match status" value="1"/>
</dbReference>
<sequence>MVHITGSKDCGNSPKNLFAQDVAIALETGEIPTGMLSDDVVWHGRATGLIEGIAAVRQTMAKRPAVQSLVIDHAISHGKAAMANGIATLTDGTIRRFSHVFDFTSAKGNCVATITSYFVNRRREE</sequence>
<dbReference type="Proteomes" id="UP000184233">
    <property type="component" value="Unassembled WGS sequence"/>
</dbReference>
<evidence type="ECO:0000313" key="1">
    <source>
        <dbReference type="EMBL" id="OJX59945.1"/>
    </source>
</evidence>
<dbReference type="InterPro" id="IPR032710">
    <property type="entry name" value="NTF2-like_dom_sf"/>
</dbReference>
<organism evidence="1 2">
    <name type="scientific">Candidatus Kapaibacterium thiocyanatum</name>
    <dbReference type="NCBI Taxonomy" id="1895771"/>
    <lineage>
        <taxon>Bacteria</taxon>
        <taxon>Pseudomonadati</taxon>
        <taxon>Candidatus Kapaibacteriota</taxon>
        <taxon>Candidatus Kapaibacteriia</taxon>
        <taxon>Candidatus Kapaibacteriales</taxon>
        <taxon>Candidatus Kapaibacteriaceae</taxon>
        <taxon>Candidatus Kapaibacterium</taxon>
    </lineage>
</organism>
<accession>A0A1M3L3P4</accession>
<gene>
    <name evidence="1" type="ORF">BGO89_08080</name>
</gene>